<keyword evidence="5" id="KW-1003">Cell membrane</keyword>
<evidence type="ECO:0000313" key="6">
    <source>
        <dbReference type="EMBL" id="CUU40890.1"/>
    </source>
</evidence>
<feature type="transmembrane region" description="Helical" evidence="5">
    <location>
        <begin position="135"/>
        <end position="167"/>
    </location>
</feature>
<dbReference type="EMBL" id="LN907858">
    <property type="protein sequence ID" value="CUU40890.1"/>
    <property type="molecule type" value="Genomic_DNA"/>
</dbReference>
<evidence type="ECO:0000256" key="2">
    <source>
        <dbReference type="ARBA" id="ARBA00022692"/>
    </source>
</evidence>
<dbReference type="Proteomes" id="UP000029925">
    <property type="component" value="Unassembled WGS sequence"/>
</dbReference>
<proteinExistence type="inferred from homology"/>
<keyword evidence="4 5" id="KW-0472">Membrane</keyword>
<reference evidence="6" key="2">
    <citation type="submission" date="2015-11" db="EMBL/GenBank/DDBJ databases">
        <authorList>
            <person name="Zhang Y."/>
            <person name="Guo Z."/>
        </authorList>
    </citation>
    <scope>NUCLEOTIDE SEQUENCE</scope>
    <source>
        <strain evidence="6">1</strain>
    </source>
</reference>
<dbReference type="GeneID" id="78152116"/>
<feature type="transmembrane region" description="Helical" evidence="5">
    <location>
        <begin position="201"/>
        <end position="220"/>
    </location>
</feature>
<evidence type="ECO:0000256" key="3">
    <source>
        <dbReference type="ARBA" id="ARBA00022989"/>
    </source>
</evidence>
<dbReference type="AlphaFoldDB" id="A0A099UB81"/>
<dbReference type="KEGG" id="hty:BN2458_PEG2007"/>
<evidence type="ECO:0000256" key="5">
    <source>
        <dbReference type="RuleBase" id="RU363041"/>
    </source>
</evidence>
<comment type="similarity">
    <text evidence="5">Belongs to the 4-toluene sulfonate uptake permease (TSUP) (TC 2.A.102) family.</text>
</comment>
<dbReference type="RefSeq" id="WP_034325372.1">
    <property type="nucleotide sequence ID" value="NZ_CAJTQN010000001.1"/>
</dbReference>
<keyword evidence="2 5" id="KW-0812">Transmembrane</keyword>
<feature type="transmembrane region" description="Helical" evidence="5">
    <location>
        <begin position="174"/>
        <end position="195"/>
    </location>
</feature>
<name>A0A099UB81_9HELI</name>
<keyword evidence="8" id="KW-1185">Reference proteome</keyword>
<comment type="subcellular location">
    <subcellularLocation>
        <location evidence="5">Cell membrane</location>
        <topology evidence="5">Multi-pass membrane protein</topology>
    </subcellularLocation>
    <subcellularLocation>
        <location evidence="1">Membrane</location>
        <topology evidence="1">Multi-pass membrane protein</topology>
    </subcellularLocation>
</comment>
<reference evidence="7 8" key="1">
    <citation type="journal article" date="2014" name="Genome Announc.">
        <title>Draft genome sequences of eight enterohepatic helicobacter species isolated from both laboratory and wild rodents.</title>
        <authorList>
            <person name="Sheh A."/>
            <person name="Shen Z."/>
            <person name="Fox J.G."/>
        </authorList>
    </citation>
    <scope>NUCLEOTIDE SEQUENCE [LARGE SCALE GENOMIC DNA]</scope>
    <source>
        <strain evidence="7 8">MIT 98-6810</strain>
    </source>
</reference>
<dbReference type="Pfam" id="PF01925">
    <property type="entry name" value="TauE"/>
    <property type="match status" value="1"/>
</dbReference>
<evidence type="ECO:0000313" key="8">
    <source>
        <dbReference type="Proteomes" id="UP000029925"/>
    </source>
</evidence>
<dbReference type="PATRIC" id="fig|76936.10.peg.1955"/>
<accession>A0A099UB81</accession>
<evidence type="ECO:0000256" key="4">
    <source>
        <dbReference type="ARBA" id="ARBA00023136"/>
    </source>
</evidence>
<feature type="transmembrane region" description="Helical" evidence="5">
    <location>
        <begin position="69"/>
        <end position="90"/>
    </location>
</feature>
<dbReference type="Proteomes" id="UP000064525">
    <property type="component" value="Chromosome I"/>
</dbReference>
<evidence type="ECO:0000313" key="7">
    <source>
        <dbReference type="EMBL" id="TLD78882.1"/>
    </source>
</evidence>
<evidence type="ECO:0000313" key="9">
    <source>
        <dbReference type="Proteomes" id="UP000064525"/>
    </source>
</evidence>
<dbReference type="OrthoDB" id="5329774at2"/>
<feature type="transmembrane region" description="Helical" evidence="5">
    <location>
        <begin position="232"/>
        <end position="250"/>
    </location>
</feature>
<sequence>MAVEILIILGFTSGVAAGFFGIGGGVIIVPCLLILGMQMEYAIGVSIMQMVFSSTFGSLINIFQKKLDIYHGVFVGLGGLIGASFSGIIVDSLSSQILLLLFLLLSAVSFYKYVFNVKTQANPTPPITNPFKQKFLMIGAGFLTGIFAVSLGVGGGLILAPILAYYLGFDSKKVVPISLFFIIFASISGSLSLAAHDLIDFRAGIIIGISSMIGVSFGIYLISKVTLHNHRYALIGIYAFSIILTLWKVAQSFGLL</sequence>
<dbReference type="GO" id="GO:0005886">
    <property type="term" value="C:plasma membrane"/>
    <property type="evidence" value="ECO:0007669"/>
    <property type="project" value="UniProtKB-SubCell"/>
</dbReference>
<reference evidence="9" key="3">
    <citation type="submission" date="2015-11" db="EMBL/GenBank/DDBJ databases">
        <authorList>
            <person name="Anvar S.Y."/>
        </authorList>
    </citation>
    <scope>NUCLEOTIDE SEQUENCE [LARGE SCALE GENOMIC DNA]</scope>
</reference>
<dbReference type="EMBL" id="JRPF02000003">
    <property type="protein sequence ID" value="TLD78882.1"/>
    <property type="molecule type" value="Genomic_DNA"/>
</dbReference>
<dbReference type="PANTHER" id="PTHR43701">
    <property type="entry name" value="MEMBRANE TRANSPORTER PROTEIN MJ0441-RELATED"/>
    <property type="match status" value="1"/>
</dbReference>
<feature type="transmembrane region" description="Helical" evidence="5">
    <location>
        <begin position="42"/>
        <end position="63"/>
    </location>
</feature>
<protein>
    <recommendedName>
        <fullName evidence="5">Probable membrane transporter protein</fullName>
    </recommendedName>
</protein>
<dbReference type="PANTHER" id="PTHR43701:SF2">
    <property type="entry name" value="MEMBRANE TRANSPORTER PROTEIN YJNA-RELATED"/>
    <property type="match status" value="1"/>
</dbReference>
<feature type="transmembrane region" description="Helical" evidence="5">
    <location>
        <begin position="6"/>
        <end position="35"/>
    </location>
</feature>
<dbReference type="STRING" id="76936.BN2458_PEG2007"/>
<keyword evidence="3 5" id="KW-1133">Transmembrane helix</keyword>
<gene>
    <name evidence="6" type="ORF">BN2458_PEG2007</name>
    <name evidence="7" type="ORF">LS75_003790</name>
</gene>
<organism evidence="6 9">
    <name type="scientific">Helicobacter typhlonius</name>
    <dbReference type="NCBI Taxonomy" id="76936"/>
    <lineage>
        <taxon>Bacteria</taxon>
        <taxon>Pseudomonadati</taxon>
        <taxon>Campylobacterota</taxon>
        <taxon>Epsilonproteobacteria</taxon>
        <taxon>Campylobacterales</taxon>
        <taxon>Helicobacteraceae</taxon>
        <taxon>Helicobacter</taxon>
    </lineage>
</organism>
<dbReference type="InterPro" id="IPR002781">
    <property type="entry name" value="TM_pro_TauE-like"/>
</dbReference>
<evidence type="ECO:0000256" key="1">
    <source>
        <dbReference type="ARBA" id="ARBA00004141"/>
    </source>
</evidence>
<dbReference type="InterPro" id="IPR051598">
    <property type="entry name" value="TSUP/Inactive_protease-like"/>
</dbReference>
<feature type="transmembrane region" description="Helical" evidence="5">
    <location>
        <begin position="97"/>
        <end position="115"/>
    </location>
</feature>